<organism evidence="3 4">
    <name type="scientific">Citrus unshiu</name>
    <name type="common">Satsuma mandarin</name>
    <name type="synonym">Citrus nobilis var. unshiu</name>
    <dbReference type="NCBI Taxonomy" id="55188"/>
    <lineage>
        <taxon>Eukaryota</taxon>
        <taxon>Viridiplantae</taxon>
        <taxon>Streptophyta</taxon>
        <taxon>Embryophyta</taxon>
        <taxon>Tracheophyta</taxon>
        <taxon>Spermatophyta</taxon>
        <taxon>Magnoliopsida</taxon>
        <taxon>eudicotyledons</taxon>
        <taxon>Gunneridae</taxon>
        <taxon>Pentapetalae</taxon>
        <taxon>rosids</taxon>
        <taxon>malvids</taxon>
        <taxon>Sapindales</taxon>
        <taxon>Rutaceae</taxon>
        <taxon>Aurantioideae</taxon>
        <taxon>Citrus</taxon>
    </lineage>
</organism>
<protein>
    <submittedName>
        <fullName evidence="3">Uncharacterized protein</fullName>
    </submittedName>
</protein>
<dbReference type="Proteomes" id="UP000236630">
    <property type="component" value="Unassembled WGS sequence"/>
</dbReference>
<accession>A0A2H5Q6M5</accession>
<evidence type="ECO:0000313" key="3">
    <source>
        <dbReference type="EMBL" id="GAY60276.1"/>
    </source>
</evidence>
<feature type="signal peptide" evidence="2">
    <location>
        <begin position="1"/>
        <end position="27"/>
    </location>
</feature>
<dbReference type="EMBL" id="BDQV01000231">
    <property type="protein sequence ID" value="GAY60276.1"/>
    <property type="molecule type" value="Genomic_DNA"/>
</dbReference>
<feature type="compositionally biased region" description="Polar residues" evidence="1">
    <location>
        <begin position="119"/>
        <end position="136"/>
    </location>
</feature>
<evidence type="ECO:0000256" key="1">
    <source>
        <dbReference type="SAM" id="MobiDB-lite"/>
    </source>
</evidence>
<keyword evidence="2" id="KW-0732">Signal</keyword>
<keyword evidence="4" id="KW-1185">Reference proteome</keyword>
<feature type="region of interest" description="Disordered" evidence="1">
    <location>
        <begin position="91"/>
        <end position="136"/>
    </location>
</feature>
<name>A0A2H5Q6M5_CITUN</name>
<sequence length="136" mass="15262">MGLSKWSCQIFFLQLLLLLPLSLEVELHPIEEDSSCQCPKYQPSCPNLPIDQCHHFIQASVVQDREQLKRELIADLGVAIQSTLRHLSKMLDYSPPEDRNYPNGPTPEANDDNDVPSEGSITEKVSPSGTRSSHHL</sequence>
<reference evidence="3 4" key="1">
    <citation type="journal article" date="2017" name="Front. Genet.">
        <title>Draft sequencing of the heterozygous diploid genome of Satsuma (Citrus unshiu Marc.) using a hybrid assembly approach.</title>
        <authorList>
            <person name="Shimizu T."/>
            <person name="Tanizawa Y."/>
            <person name="Mochizuki T."/>
            <person name="Nagasaki H."/>
            <person name="Yoshioka T."/>
            <person name="Toyoda A."/>
            <person name="Fujiyama A."/>
            <person name="Kaminuma E."/>
            <person name="Nakamura Y."/>
        </authorList>
    </citation>
    <scope>NUCLEOTIDE SEQUENCE [LARGE SCALE GENOMIC DNA]</scope>
    <source>
        <strain evidence="4">cv. Miyagawa wase</strain>
    </source>
</reference>
<feature type="chain" id="PRO_5014123305" evidence="2">
    <location>
        <begin position="28"/>
        <end position="136"/>
    </location>
</feature>
<dbReference type="AlphaFoldDB" id="A0A2H5Q6M5"/>
<comment type="caution">
    <text evidence="3">The sequence shown here is derived from an EMBL/GenBank/DDBJ whole genome shotgun (WGS) entry which is preliminary data.</text>
</comment>
<evidence type="ECO:0000256" key="2">
    <source>
        <dbReference type="SAM" id="SignalP"/>
    </source>
</evidence>
<evidence type="ECO:0000313" key="4">
    <source>
        <dbReference type="Proteomes" id="UP000236630"/>
    </source>
</evidence>
<gene>
    <name evidence="3" type="ORF">CUMW_200690</name>
</gene>
<proteinExistence type="predicted"/>